<feature type="transmembrane region" description="Helical" evidence="8">
    <location>
        <begin position="527"/>
        <end position="552"/>
    </location>
</feature>
<dbReference type="PANTHER" id="PTHR43357">
    <property type="entry name" value="INNER MEMBRANE ABC TRANSPORTER PERMEASE PROTEIN YDCV"/>
    <property type="match status" value="1"/>
</dbReference>
<keyword evidence="6 8" id="KW-1133">Transmembrane helix</keyword>
<feature type="transmembrane region" description="Helical" evidence="8">
    <location>
        <begin position="45"/>
        <end position="67"/>
    </location>
</feature>
<name>A0A6J4UYI4_9BACT</name>
<feature type="domain" description="ABC transmembrane type-1" evidence="9">
    <location>
        <begin position="89"/>
        <end position="288"/>
    </location>
</feature>
<feature type="transmembrane region" description="Helical" evidence="8">
    <location>
        <begin position="168"/>
        <end position="189"/>
    </location>
</feature>
<evidence type="ECO:0000256" key="4">
    <source>
        <dbReference type="ARBA" id="ARBA00022519"/>
    </source>
</evidence>
<reference evidence="10" key="1">
    <citation type="submission" date="2020-02" db="EMBL/GenBank/DDBJ databases">
        <authorList>
            <person name="Meier V. D."/>
        </authorList>
    </citation>
    <scope>NUCLEOTIDE SEQUENCE</scope>
    <source>
        <strain evidence="10">AVDCRST_MAG19</strain>
    </source>
</reference>
<keyword evidence="2 8" id="KW-0813">Transport</keyword>
<evidence type="ECO:0000256" key="7">
    <source>
        <dbReference type="ARBA" id="ARBA00023136"/>
    </source>
</evidence>
<keyword evidence="4" id="KW-0997">Cell inner membrane</keyword>
<keyword evidence="3" id="KW-1003">Cell membrane</keyword>
<sequence length="558" mass="57970">MLTLRPRAARATILPGLPGLGREETRALGAGASLRPSRRRGGPPVAILVPAVLVGLVAALPLLYLLMRAVEAGGGVWDLLVRPRTARVLANTALLATAVAGATTLLAVPLAWLTTRTDLPGRRVWATAAALPLVIPSYVGALAVVAALGPRGMFQGWLERFGVEKLPAIYGFWGAWLTLTLFTYPYVFLAVRTALRGLDPALEEAARCLNRGPWRTFVSCTLPQLRPAIAAGALLAALYSVGDFGVVTLLRFDAFTRAIYVQYGSVFNRASASALALLLVLFAAALLLAEARVRGRASFHRVGGGAARPARPVPLGRWRLPALAYCAGVVGLALGLPLAVLGYWFVRSLGQGIDVAELGAAALHSVTLGGWTAATATLAALPVALLAARHGGRVGALAERVGFLGYALPGIVVALAFVAIGVRTPFHQTLPLLVVACAVRFLPQAIGATRLSLLQIGPRLEEAARSLGRSQAGAVRSVTVPLARPGVLTGAALVLLTTMKELPTTLLLSPTGYDTLATEIWTAAGDAAYGAAAAPALLLIAVSALPTLLLAARDRAEG</sequence>
<proteinExistence type="inferred from homology"/>
<evidence type="ECO:0000256" key="6">
    <source>
        <dbReference type="ARBA" id="ARBA00022989"/>
    </source>
</evidence>
<organism evidence="10">
    <name type="scientific">uncultured Thermomicrobiales bacterium</name>
    <dbReference type="NCBI Taxonomy" id="1645740"/>
    <lineage>
        <taxon>Bacteria</taxon>
        <taxon>Pseudomonadati</taxon>
        <taxon>Thermomicrobiota</taxon>
        <taxon>Thermomicrobia</taxon>
        <taxon>Thermomicrobiales</taxon>
        <taxon>environmental samples</taxon>
    </lineage>
</organism>
<evidence type="ECO:0000256" key="5">
    <source>
        <dbReference type="ARBA" id="ARBA00022692"/>
    </source>
</evidence>
<dbReference type="GO" id="GO:0055085">
    <property type="term" value="P:transmembrane transport"/>
    <property type="evidence" value="ECO:0007669"/>
    <property type="project" value="InterPro"/>
</dbReference>
<protein>
    <submittedName>
        <fullName evidence="10">Ferric iron ABC transporter, permease protein</fullName>
    </submittedName>
</protein>
<feature type="transmembrane region" description="Helical" evidence="8">
    <location>
        <begin position="228"/>
        <end position="250"/>
    </location>
</feature>
<dbReference type="InterPro" id="IPR000515">
    <property type="entry name" value="MetI-like"/>
</dbReference>
<dbReference type="GO" id="GO:0005886">
    <property type="term" value="C:plasma membrane"/>
    <property type="evidence" value="ECO:0007669"/>
    <property type="project" value="UniProtKB-SubCell"/>
</dbReference>
<feature type="domain" description="ABC transmembrane type-1" evidence="9">
    <location>
        <begin position="362"/>
        <end position="550"/>
    </location>
</feature>
<dbReference type="PANTHER" id="PTHR43357:SF3">
    <property type="entry name" value="FE(3+)-TRANSPORT SYSTEM PERMEASE PROTEIN FBPB 2"/>
    <property type="match status" value="1"/>
</dbReference>
<evidence type="ECO:0000313" key="10">
    <source>
        <dbReference type="EMBL" id="CAA9561630.1"/>
    </source>
</evidence>
<dbReference type="CDD" id="cd06261">
    <property type="entry name" value="TM_PBP2"/>
    <property type="match status" value="2"/>
</dbReference>
<feature type="transmembrane region" description="Helical" evidence="8">
    <location>
        <begin position="366"/>
        <end position="388"/>
    </location>
</feature>
<evidence type="ECO:0000256" key="2">
    <source>
        <dbReference type="ARBA" id="ARBA00022448"/>
    </source>
</evidence>
<evidence type="ECO:0000256" key="8">
    <source>
        <dbReference type="RuleBase" id="RU363032"/>
    </source>
</evidence>
<dbReference type="Pfam" id="PF00528">
    <property type="entry name" value="BPD_transp_1"/>
    <property type="match status" value="2"/>
</dbReference>
<dbReference type="Gene3D" id="1.10.3720.10">
    <property type="entry name" value="MetI-like"/>
    <property type="match status" value="2"/>
</dbReference>
<feature type="transmembrane region" description="Helical" evidence="8">
    <location>
        <begin position="322"/>
        <end position="346"/>
    </location>
</feature>
<comment type="subcellular location">
    <subcellularLocation>
        <location evidence="1">Cell inner membrane</location>
        <topology evidence="1">Multi-pass membrane protein</topology>
    </subcellularLocation>
    <subcellularLocation>
        <location evidence="8">Cell membrane</location>
        <topology evidence="8">Multi-pass membrane protein</topology>
    </subcellularLocation>
</comment>
<dbReference type="SUPFAM" id="SSF161098">
    <property type="entry name" value="MetI-like"/>
    <property type="match status" value="2"/>
</dbReference>
<evidence type="ECO:0000259" key="9">
    <source>
        <dbReference type="PROSITE" id="PS50928"/>
    </source>
</evidence>
<comment type="similarity">
    <text evidence="8">Belongs to the binding-protein-dependent transport system permease family.</text>
</comment>
<feature type="transmembrane region" description="Helical" evidence="8">
    <location>
        <begin position="400"/>
        <end position="420"/>
    </location>
</feature>
<keyword evidence="5 8" id="KW-0812">Transmembrane</keyword>
<feature type="transmembrane region" description="Helical" evidence="8">
    <location>
        <begin position="270"/>
        <end position="289"/>
    </location>
</feature>
<dbReference type="PROSITE" id="PS50928">
    <property type="entry name" value="ABC_TM1"/>
    <property type="match status" value="2"/>
</dbReference>
<feature type="transmembrane region" description="Helical" evidence="8">
    <location>
        <begin position="124"/>
        <end position="148"/>
    </location>
</feature>
<gene>
    <name evidence="10" type="ORF">AVDCRST_MAG19-1852</name>
</gene>
<evidence type="ECO:0000256" key="1">
    <source>
        <dbReference type="ARBA" id="ARBA00004429"/>
    </source>
</evidence>
<dbReference type="EMBL" id="CADCWL010000078">
    <property type="protein sequence ID" value="CAA9561630.1"/>
    <property type="molecule type" value="Genomic_DNA"/>
</dbReference>
<dbReference type="AlphaFoldDB" id="A0A6J4UYI4"/>
<feature type="transmembrane region" description="Helical" evidence="8">
    <location>
        <begin position="87"/>
        <end position="112"/>
    </location>
</feature>
<keyword evidence="7 8" id="KW-0472">Membrane</keyword>
<accession>A0A6J4UYI4</accession>
<evidence type="ECO:0000256" key="3">
    <source>
        <dbReference type="ARBA" id="ARBA00022475"/>
    </source>
</evidence>
<dbReference type="InterPro" id="IPR035906">
    <property type="entry name" value="MetI-like_sf"/>
</dbReference>